<organism evidence="2 3">
    <name type="scientific">Penicillium fimorum</name>
    <dbReference type="NCBI Taxonomy" id="1882269"/>
    <lineage>
        <taxon>Eukaryota</taxon>
        <taxon>Fungi</taxon>
        <taxon>Dikarya</taxon>
        <taxon>Ascomycota</taxon>
        <taxon>Pezizomycotina</taxon>
        <taxon>Eurotiomycetes</taxon>
        <taxon>Eurotiomycetidae</taxon>
        <taxon>Eurotiales</taxon>
        <taxon>Aspergillaceae</taxon>
        <taxon>Penicillium</taxon>
    </lineage>
</organism>
<evidence type="ECO:0000313" key="3">
    <source>
        <dbReference type="Proteomes" id="UP001149954"/>
    </source>
</evidence>
<dbReference type="OrthoDB" id="3898179at2759"/>
<dbReference type="AlphaFoldDB" id="A0A9X0C6C7"/>
<evidence type="ECO:0008006" key="4">
    <source>
        <dbReference type="Google" id="ProtNLM"/>
    </source>
</evidence>
<dbReference type="Gene3D" id="3.40.50.1240">
    <property type="entry name" value="Phosphoglycerate mutase-like"/>
    <property type="match status" value="2"/>
</dbReference>
<feature type="region of interest" description="Disordered" evidence="1">
    <location>
        <begin position="201"/>
        <end position="221"/>
    </location>
</feature>
<comment type="caution">
    <text evidence="2">The sequence shown here is derived from an EMBL/GenBank/DDBJ whole genome shotgun (WGS) entry which is preliminary data.</text>
</comment>
<gene>
    <name evidence="2" type="ORF">N7463_006656</name>
</gene>
<feature type="region of interest" description="Disordered" evidence="1">
    <location>
        <begin position="60"/>
        <end position="89"/>
    </location>
</feature>
<dbReference type="InterPro" id="IPR051710">
    <property type="entry name" value="Phosphatase_SH3-domain"/>
</dbReference>
<evidence type="ECO:0000256" key="1">
    <source>
        <dbReference type="SAM" id="MobiDB-lite"/>
    </source>
</evidence>
<reference evidence="2" key="2">
    <citation type="journal article" date="2023" name="IMA Fungus">
        <title>Comparative genomic study of the Penicillium genus elucidates a diverse pangenome and 15 lateral gene transfer events.</title>
        <authorList>
            <person name="Petersen C."/>
            <person name="Sorensen T."/>
            <person name="Nielsen M.R."/>
            <person name="Sondergaard T.E."/>
            <person name="Sorensen J.L."/>
            <person name="Fitzpatrick D.A."/>
            <person name="Frisvad J.C."/>
            <person name="Nielsen K.L."/>
        </authorList>
    </citation>
    <scope>NUCLEOTIDE SEQUENCE</scope>
    <source>
        <strain evidence="2">IBT 29495</strain>
    </source>
</reference>
<dbReference type="EMBL" id="JAPWDS010000003">
    <property type="protein sequence ID" value="KAJ5503782.1"/>
    <property type="molecule type" value="Genomic_DNA"/>
</dbReference>
<reference evidence="2" key="1">
    <citation type="submission" date="2022-12" db="EMBL/GenBank/DDBJ databases">
        <authorList>
            <person name="Petersen C."/>
        </authorList>
    </citation>
    <scope>NUCLEOTIDE SEQUENCE</scope>
    <source>
        <strain evidence="2">IBT 29495</strain>
    </source>
</reference>
<proteinExistence type="predicted"/>
<sequence length="595" mass="65204">MKKSPPIVFIARHGARLDAADKNWHLTSPSPFDPPLSYGGWMQSQALGIRIGSLLRARQFTGEDPESQRTDHPTSDKQAKPTPASSDLSHQYNVIVHTSPYLRCLQTAIGVSAGINQETLGTEASEATSSAPTIPAVSLKTDQRCLLRVDAFLGEWLSPDYFDQITPPPGSERMVASAKGELLRRADVIPPTDGLTRALSGHFPGGWRRQSNPTSPVDEDRGLHSATCQRQRASTHDIIQKPIHLKHAKKTLGRLETDLPPTSDAYYVPPTPGYAVSNSDPIPTGYVGHARNACTRIDYQWDSMRVPYWGTGGEFGEEWSTMHERVYDGFQHMINWYREQDQSEDGCSTGSNGEVNDSNAQTVLVIITHGADCNALISALNGHSVLLDINTASLTMAVRRNRVNKQHDRDHTPKSLGPVNQSVSREYSLQLVASTDHLHPGINPSELTSLLSPSVPHVLSPPPVSSYRNRIGSRPSVFQETLSNGPPSNSPQAWTLAIRPSTSSTTSRVASGLWNSLASPTDNADAEENFVPNFGDRPVSQYSSVPDGSDKPADLGWTKHLPQRTHSQRGLWGSAQPLEDREAGKRRWTVAEQKL</sequence>
<protein>
    <recommendedName>
        <fullName evidence="4">Histidine phosphatase superfamily, clade-1</fullName>
    </recommendedName>
</protein>
<name>A0A9X0C6C7_9EURO</name>
<keyword evidence="3" id="KW-1185">Reference proteome</keyword>
<dbReference type="PANTHER" id="PTHR16469">
    <property type="entry name" value="UBIQUITIN-ASSOCIATED AND SH3 DOMAIN-CONTAINING BA-RELATED"/>
    <property type="match status" value="1"/>
</dbReference>
<evidence type="ECO:0000313" key="2">
    <source>
        <dbReference type="EMBL" id="KAJ5503782.1"/>
    </source>
</evidence>
<accession>A0A9X0C6C7</accession>
<dbReference type="PANTHER" id="PTHR16469:SF27">
    <property type="entry name" value="UBIQUITIN-ASSOCIATED AND SH3 DOMAIN-CONTAINING BA-RELATED"/>
    <property type="match status" value="1"/>
</dbReference>
<feature type="compositionally biased region" description="Basic and acidic residues" evidence="1">
    <location>
        <begin position="66"/>
        <end position="79"/>
    </location>
</feature>
<feature type="region of interest" description="Disordered" evidence="1">
    <location>
        <begin position="520"/>
        <end position="595"/>
    </location>
</feature>
<dbReference type="InterPro" id="IPR029033">
    <property type="entry name" value="His_PPase_superfam"/>
</dbReference>
<dbReference type="SUPFAM" id="SSF53254">
    <property type="entry name" value="Phosphoglycerate mutase-like"/>
    <property type="match status" value="1"/>
</dbReference>
<dbReference type="Proteomes" id="UP001149954">
    <property type="component" value="Unassembled WGS sequence"/>
</dbReference>